<comment type="caution">
    <text evidence="9">The sequence shown here is derived from an EMBL/GenBank/DDBJ whole genome shotgun (WGS) entry which is preliminary data.</text>
</comment>
<dbReference type="InterPro" id="IPR020568">
    <property type="entry name" value="Ribosomal_Su5_D2-typ_SF"/>
</dbReference>
<dbReference type="InterPro" id="IPR019805">
    <property type="entry name" value="Heat_shock_protein_90_CS"/>
</dbReference>
<proteinExistence type="inferred from homology"/>
<dbReference type="RefSeq" id="WP_128521256.1">
    <property type="nucleotide sequence ID" value="NZ_JALFCT010000022.1"/>
</dbReference>
<dbReference type="HAMAP" id="MF_00505">
    <property type="entry name" value="HSP90"/>
    <property type="match status" value="1"/>
</dbReference>
<evidence type="ECO:0000256" key="7">
    <source>
        <dbReference type="SAM" id="MobiDB-lite"/>
    </source>
</evidence>
<feature type="domain" description="Histidine kinase/HSP90-like ATPase" evidence="8">
    <location>
        <begin position="25"/>
        <end position="179"/>
    </location>
</feature>
<keyword evidence="5" id="KW-0963">Cytoplasm</keyword>
<keyword evidence="10" id="KW-1185">Reference proteome</keyword>
<feature type="binding site" evidence="6">
    <location>
        <position position="74"/>
    </location>
    <ligand>
        <name>ATP</name>
        <dbReference type="ChEBI" id="CHEBI:30616"/>
    </ligand>
</feature>
<dbReference type="AlphaFoldDB" id="A0A3N0HWI6"/>
<comment type="caution">
    <text evidence="5">Lacks conserved residue(s) required for the propagation of feature annotation.</text>
</comment>
<evidence type="ECO:0000256" key="2">
    <source>
        <dbReference type="ARBA" id="ARBA00022741"/>
    </source>
</evidence>
<dbReference type="Pfam" id="PF13589">
    <property type="entry name" value="HATPase_c_3"/>
    <property type="match status" value="1"/>
</dbReference>
<feature type="binding site" evidence="6">
    <location>
        <begin position="94"/>
        <end position="95"/>
    </location>
    <ligand>
        <name>ATP</name>
        <dbReference type="ChEBI" id="CHEBI:30616"/>
    </ligand>
</feature>
<evidence type="ECO:0000259" key="8">
    <source>
        <dbReference type="SMART" id="SM00387"/>
    </source>
</evidence>
<keyword evidence="4 5" id="KW-0143">Chaperone</keyword>
<dbReference type="PRINTS" id="PR00775">
    <property type="entry name" value="HEATSHOCK90"/>
</dbReference>
<dbReference type="Pfam" id="PF00183">
    <property type="entry name" value="HSP90"/>
    <property type="match status" value="1"/>
</dbReference>
<dbReference type="PIRSF" id="PIRSF002583">
    <property type="entry name" value="Hsp90"/>
    <property type="match status" value="1"/>
</dbReference>
<dbReference type="InterPro" id="IPR020575">
    <property type="entry name" value="Hsp90_N"/>
</dbReference>
<feature type="region of interest" description="C" evidence="5">
    <location>
        <begin position="559"/>
        <end position="640"/>
    </location>
</feature>
<sequence length="640" mass="74289">MPRKKQFKSESKRLLDLMINSIYTHKEIFLRELISNASDAIDKYYFKHAGHVDASKFEIRLDPDKENRTLTISDNGIGMDADELEENLGTIAKSGSLAFKEQMEKKEDNTDADVDIIGQFGVGFYSAFMVAKSVTVVSKKDGADTAYKWVSQGDDGYYITESDKEERGTTIILALKEDTDDEDYSQYLETYTLENLVKKYSDYIRYPIKMEVETQKVKEETKDQEKPEYETVVEDKTLNSMIPLWKRQKSQIKREEYDQFYKDHFQDFQDPQRVIHFSVEGNVSFTALLYIPGRVPMGFYQQDYKKGLQLYSRGVFIMDHAEELLPDYLRFVKGLVDSQDLSLNISREMLQHDNQLKLIAKRIEKKVLSELNTMMTKEREEYEKFWNNFGLNIKFGVYNNWGMDKDKLENLLMFYTSHEQKLATLNEYVDRMKEDQKSIYYVSGSDMTLIDKMPIVQTLKKKGYEVIYLLDDVDEFVMQTLQNFREKTFKNASQGDLDLDSEDEKKELEQTTKDNQELLDFMKESLKDKVVDVKVSNKLSEDPVCLSAGEGVSFEMEKVFANAPEGSGPMGGMKAERILELNPNHPIFTTLKHLYETDKDKVKEVADVLFDQASLIEGFPIDDPIAYSRKICELLVDSNQ</sequence>
<dbReference type="Gene3D" id="3.30.230.80">
    <property type="match status" value="1"/>
</dbReference>
<dbReference type="GO" id="GO:0051082">
    <property type="term" value="F:unfolded protein binding"/>
    <property type="evidence" value="ECO:0007669"/>
    <property type="project" value="UniProtKB-UniRule"/>
</dbReference>
<accession>A0A3N0HWI6</accession>
<evidence type="ECO:0000256" key="4">
    <source>
        <dbReference type="ARBA" id="ARBA00023186"/>
    </source>
</evidence>
<evidence type="ECO:0000313" key="9">
    <source>
        <dbReference type="EMBL" id="RNM29008.1"/>
    </source>
</evidence>
<keyword evidence="5" id="KW-0346">Stress response</keyword>
<feature type="binding site" evidence="6">
    <location>
        <position position="32"/>
    </location>
    <ligand>
        <name>ATP</name>
        <dbReference type="ChEBI" id="CHEBI:30616"/>
    </ligand>
</feature>
<dbReference type="Gene3D" id="1.20.120.790">
    <property type="entry name" value="Heat shock protein 90, C-terminal domain"/>
    <property type="match status" value="1"/>
</dbReference>
<dbReference type="InterPro" id="IPR036890">
    <property type="entry name" value="HATPase_C_sf"/>
</dbReference>
<dbReference type="SUPFAM" id="SSF55874">
    <property type="entry name" value="ATPase domain of HSP90 chaperone/DNA topoisomerase II/histidine kinase"/>
    <property type="match status" value="1"/>
</dbReference>
<dbReference type="GO" id="GO:0016887">
    <property type="term" value="F:ATP hydrolysis activity"/>
    <property type="evidence" value="ECO:0007669"/>
    <property type="project" value="InterPro"/>
</dbReference>
<reference evidence="9 10" key="1">
    <citation type="submission" date="2018-11" db="EMBL/GenBank/DDBJ databases">
        <title>Clostridium sp. nov., a member of the family Erysipelotrichaceae isolated from pig faeces.</title>
        <authorList>
            <person name="Chang Y.-H."/>
        </authorList>
    </citation>
    <scope>NUCLEOTIDE SEQUENCE [LARGE SCALE GENOMIC DNA]</scope>
    <source>
        <strain evidence="9 10">YH-panp20</strain>
    </source>
</reference>
<dbReference type="SMART" id="SM00387">
    <property type="entry name" value="HATPase_c"/>
    <property type="match status" value="1"/>
</dbReference>
<feature type="binding site" evidence="6">
    <location>
        <position position="36"/>
    </location>
    <ligand>
        <name>ATP</name>
        <dbReference type="ChEBI" id="CHEBI:30616"/>
    </ligand>
</feature>
<dbReference type="InterPro" id="IPR037196">
    <property type="entry name" value="HSP90_C"/>
</dbReference>
<feature type="region of interest" description="A; substrate-binding" evidence="5">
    <location>
        <begin position="1"/>
        <end position="347"/>
    </location>
</feature>
<dbReference type="Gene3D" id="3.40.50.11260">
    <property type="match status" value="1"/>
</dbReference>
<comment type="subcellular location">
    <subcellularLocation>
        <location evidence="5">Cytoplasm</location>
    </subcellularLocation>
</comment>
<comment type="similarity">
    <text evidence="1 5">Belongs to the heat shock protein 90 family.</text>
</comment>
<protein>
    <recommendedName>
        <fullName evidence="5">Chaperone protein HtpG</fullName>
    </recommendedName>
    <alternativeName>
        <fullName evidence="5">Heat shock protein HtpG</fullName>
    </alternativeName>
    <alternativeName>
        <fullName evidence="5">High temperature protein G</fullName>
    </alternativeName>
</protein>
<feature type="region of interest" description="Disordered" evidence="7">
    <location>
        <begin position="492"/>
        <end position="512"/>
    </location>
</feature>
<dbReference type="CDD" id="cd16927">
    <property type="entry name" value="HATPase_Hsp90-like"/>
    <property type="match status" value="1"/>
</dbReference>
<dbReference type="SUPFAM" id="SSF110942">
    <property type="entry name" value="HSP90 C-terminal domain"/>
    <property type="match status" value="1"/>
</dbReference>
<dbReference type="InterPro" id="IPR001404">
    <property type="entry name" value="Hsp90_fam"/>
</dbReference>
<dbReference type="Proteomes" id="UP000276568">
    <property type="component" value="Unassembled WGS sequence"/>
</dbReference>
<feature type="binding site" evidence="6">
    <location>
        <position position="347"/>
    </location>
    <ligand>
        <name>ATP</name>
        <dbReference type="ChEBI" id="CHEBI:30616"/>
    </ligand>
</feature>
<dbReference type="GO" id="GO:0005737">
    <property type="term" value="C:cytoplasm"/>
    <property type="evidence" value="ECO:0007669"/>
    <property type="project" value="UniProtKB-SubCell"/>
</dbReference>
<dbReference type="PROSITE" id="PS00298">
    <property type="entry name" value="HSP90"/>
    <property type="match status" value="1"/>
</dbReference>
<feature type="binding site" evidence="6">
    <location>
        <begin position="119"/>
        <end position="124"/>
    </location>
    <ligand>
        <name>ATP</name>
        <dbReference type="ChEBI" id="CHEBI:30616"/>
    </ligand>
</feature>
<feature type="binding site" evidence="6">
    <location>
        <position position="79"/>
    </location>
    <ligand>
        <name>ATP</name>
        <dbReference type="ChEBI" id="CHEBI:30616"/>
    </ligand>
</feature>
<gene>
    <name evidence="5 9" type="primary">htpG</name>
    <name evidence="9" type="ORF">EDX97_11330</name>
</gene>
<comment type="function">
    <text evidence="5">Molecular chaperone. Has ATPase activity.</text>
</comment>
<dbReference type="OrthoDB" id="9802640at2"/>
<comment type="subunit">
    <text evidence="5">Homodimer.</text>
</comment>
<dbReference type="Gene3D" id="3.30.565.10">
    <property type="entry name" value="Histidine kinase-like ATPase, C-terminal domain"/>
    <property type="match status" value="1"/>
</dbReference>
<dbReference type="PANTHER" id="PTHR11528">
    <property type="entry name" value="HEAT SHOCK PROTEIN 90 FAMILY MEMBER"/>
    <property type="match status" value="1"/>
</dbReference>
<keyword evidence="3 5" id="KW-0067">ATP-binding</keyword>
<dbReference type="InterPro" id="IPR003594">
    <property type="entry name" value="HATPase_dom"/>
</dbReference>
<feature type="binding site" evidence="6">
    <location>
        <position position="169"/>
    </location>
    <ligand>
        <name>ATP</name>
        <dbReference type="ChEBI" id="CHEBI:30616"/>
    </ligand>
</feature>
<evidence type="ECO:0000256" key="3">
    <source>
        <dbReference type="ARBA" id="ARBA00022840"/>
    </source>
</evidence>
<feature type="binding site" evidence="6">
    <location>
        <position position="93"/>
    </location>
    <ligand>
        <name>ATP</name>
        <dbReference type="ChEBI" id="CHEBI:30616"/>
    </ligand>
</feature>
<dbReference type="GO" id="GO:0140662">
    <property type="term" value="F:ATP-dependent protein folding chaperone"/>
    <property type="evidence" value="ECO:0007669"/>
    <property type="project" value="InterPro"/>
</dbReference>
<dbReference type="EMBL" id="RJQC01000006">
    <property type="protein sequence ID" value="RNM29008.1"/>
    <property type="molecule type" value="Genomic_DNA"/>
</dbReference>
<evidence type="ECO:0000256" key="5">
    <source>
        <dbReference type="HAMAP-Rule" id="MF_00505"/>
    </source>
</evidence>
<dbReference type="GO" id="GO:0005524">
    <property type="term" value="F:ATP binding"/>
    <property type="evidence" value="ECO:0007669"/>
    <property type="project" value="UniProtKB-UniRule"/>
</dbReference>
<feature type="binding site" evidence="6">
    <location>
        <position position="87"/>
    </location>
    <ligand>
        <name>ATP</name>
        <dbReference type="ChEBI" id="CHEBI:30616"/>
    </ligand>
</feature>
<feature type="compositionally biased region" description="Basic and acidic residues" evidence="7">
    <location>
        <begin position="503"/>
        <end position="512"/>
    </location>
</feature>
<name>A0A3N0HWI6_9FIRM</name>
<evidence type="ECO:0000256" key="6">
    <source>
        <dbReference type="PIRSR" id="PIRSR002583-1"/>
    </source>
</evidence>
<evidence type="ECO:0000313" key="10">
    <source>
        <dbReference type="Proteomes" id="UP000276568"/>
    </source>
</evidence>
<dbReference type="NCBIfam" id="NF003555">
    <property type="entry name" value="PRK05218.1"/>
    <property type="match status" value="1"/>
</dbReference>
<organism evidence="9 10">
    <name type="scientific">Absicoccus porci</name>
    <dbReference type="NCBI Taxonomy" id="2486576"/>
    <lineage>
        <taxon>Bacteria</taxon>
        <taxon>Bacillati</taxon>
        <taxon>Bacillota</taxon>
        <taxon>Erysipelotrichia</taxon>
        <taxon>Erysipelotrichales</taxon>
        <taxon>Erysipelotrichaceae</taxon>
        <taxon>Absicoccus</taxon>
    </lineage>
</organism>
<keyword evidence="2 5" id="KW-0547">Nucleotide-binding</keyword>
<evidence type="ECO:0000256" key="1">
    <source>
        <dbReference type="ARBA" id="ARBA00008239"/>
    </source>
</evidence>
<dbReference type="SUPFAM" id="SSF54211">
    <property type="entry name" value="Ribosomal protein S5 domain 2-like"/>
    <property type="match status" value="1"/>
</dbReference>